<reference evidence="2" key="1">
    <citation type="submission" date="2018-06" db="EMBL/GenBank/DDBJ databases">
        <authorList>
            <person name="Zhirakovskaya E."/>
        </authorList>
    </citation>
    <scope>NUCLEOTIDE SEQUENCE</scope>
</reference>
<dbReference type="PROSITE" id="PS51257">
    <property type="entry name" value="PROKAR_LIPOPROTEIN"/>
    <property type="match status" value="1"/>
</dbReference>
<dbReference type="AlphaFoldDB" id="A0A3B0ZBC2"/>
<name>A0A3B0ZBC2_9ZZZZ</name>
<proteinExistence type="predicted"/>
<gene>
    <name evidence="2" type="ORF">MNBD_GAMMA21-1775</name>
</gene>
<dbReference type="Pfam" id="PF14086">
    <property type="entry name" value="DUF4266"/>
    <property type="match status" value="1"/>
</dbReference>
<evidence type="ECO:0000259" key="1">
    <source>
        <dbReference type="Pfam" id="PF14086"/>
    </source>
</evidence>
<accession>A0A3B0ZBC2</accession>
<dbReference type="InterPro" id="IPR025362">
    <property type="entry name" value="DUF4266"/>
</dbReference>
<dbReference type="EMBL" id="UOFR01000003">
    <property type="protein sequence ID" value="VAW90695.1"/>
    <property type="molecule type" value="Genomic_DNA"/>
</dbReference>
<evidence type="ECO:0000313" key="2">
    <source>
        <dbReference type="EMBL" id="VAW90695.1"/>
    </source>
</evidence>
<organism evidence="2">
    <name type="scientific">hydrothermal vent metagenome</name>
    <dbReference type="NCBI Taxonomy" id="652676"/>
    <lineage>
        <taxon>unclassified sequences</taxon>
        <taxon>metagenomes</taxon>
        <taxon>ecological metagenomes</taxon>
    </lineage>
</organism>
<protein>
    <submittedName>
        <fullName evidence="2">Putative lipoprotein</fullName>
    </submittedName>
</protein>
<sequence length="73" mass="7980">MNMGRIIPMLIFVIFLSACSMQPVKPWERDVLAQKKMQLEPYPNDAFLDDHIYFSKEASRGGAGAGGGGCGCN</sequence>
<keyword evidence="2" id="KW-0449">Lipoprotein</keyword>
<feature type="domain" description="DUF4266" evidence="1">
    <location>
        <begin position="24"/>
        <end position="73"/>
    </location>
</feature>